<evidence type="ECO:0000313" key="2">
    <source>
        <dbReference type="Proteomes" id="UP000095672"/>
    </source>
</evidence>
<dbReference type="Proteomes" id="UP000095672">
    <property type="component" value="Chromosome"/>
</dbReference>
<reference evidence="2" key="1">
    <citation type="submission" date="2016-01" db="EMBL/GenBank/DDBJ databases">
        <title>Complete genome sequence of Microbulbifer sp. CCB-MM1, a halophile isolated from Matang Mangrove Forest, Perak.</title>
        <authorList>
            <person name="Moh T.H."/>
            <person name="Dinesh B."/>
            <person name="Lau N.-S."/>
            <person name="Go F."/>
            <person name="Alexander Chong S.-C."/>
        </authorList>
    </citation>
    <scope>NUCLEOTIDE SEQUENCE [LARGE SCALE GENOMIC DNA]</scope>
    <source>
        <strain evidence="2">CCB-MM1</strain>
    </source>
</reference>
<dbReference type="InterPro" id="IPR003718">
    <property type="entry name" value="OsmC/Ohr_fam"/>
</dbReference>
<dbReference type="PANTHER" id="PTHR42830">
    <property type="entry name" value="OSMOTICALLY INDUCIBLE FAMILY PROTEIN"/>
    <property type="match status" value="1"/>
</dbReference>
<organism evidence="1 2">
    <name type="scientific">Microbulbifer aggregans</name>
    <dbReference type="NCBI Taxonomy" id="1769779"/>
    <lineage>
        <taxon>Bacteria</taxon>
        <taxon>Pseudomonadati</taxon>
        <taxon>Pseudomonadota</taxon>
        <taxon>Gammaproteobacteria</taxon>
        <taxon>Cellvibrionales</taxon>
        <taxon>Microbulbiferaceae</taxon>
        <taxon>Microbulbifer</taxon>
    </lineage>
</organism>
<sequence>MQDFPHHYRVAAKAGKEGDVEVVAEGLEPIATAPPKQFDGPGDRWSPEDLLIGAVADCLVLTFRAIARHSKLDWVHLDCTVDGTLEKKEGGARFTAFRIHADLRIPAGEDEDKARRLLEKSESHCLVTASLSGEVTLEANITTA</sequence>
<dbReference type="InterPro" id="IPR036102">
    <property type="entry name" value="OsmC/Ohrsf"/>
</dbReference>
<dbReference type="AlphaFoldDB" id="A0A1C9W8Y0"/>
<dbReference type="SUPFAM" id="SSF82784">
    <property type="entry name" value="OsmC-like"/>
    <property type="match status" value="1"/>
</dbReference>
<name>A0A1C9W8Y0_9GAMM</name>
<protein>
    <submittedName>
        <fullName evidence="1">OsmC-like protein</fullName>
    </submittedName>
</protein>
<dbReference type="InterPro" id="IPR015946">
    <property type="entry name" value="KH_dom-like_a/b"/>
</dbReference>
<accession>A0A1C9W8Y0</accession>
<dbReference type="KEGG" id="micc:AUP74_02202"/>
<dbReference type="EMBL" id="CP014143">
    <property type="protein sequence ID" value="AOS97616.1"/>
    <property type="molecule type" value="Genomic_DNA"/>
</dbReference>
<dbReference type="Gene3D" id="3.30.300.20">
    <property type="match status" value="1"/>
</dbReference>
<dbReference type="STRING" id="1769779.AUP74_02202"/>
<dbReference type="PANTHER" id="PTHR42830:SF2">
    <property type="entry name" value="OSMC_OHR FAMILY PROTEIN"/>
    <property type="match status" value="1"/>
</dbReference>
<proteinExistence type="predicted"/>
<gene>
    <name evidence="1" type="ORF">AUP74_02202</name>
</gene>
<dbReference type="Pfam" id="PF02566">
    <property type="entry name" value="OsmC"/>
    <property type="match status" value="1"/>
</dbReference>
<keyword evidence="2" id="KW-1185">Reference proteome</keyword>
<dbReference type="RefSeq" id="WP_069947596.1">
    <property type="nucleotide sequence ID" value="NZ_CP014143.1"/>
</dbReference>
<dbReference type="InterPro" id="IPR052707">
    <property type="entry name" value="OsmC_Ohr_Peroxiredoxin"/>
</dbReference>
<evidence type="ECO:0000313" key="1">
    <source>
        <dbReference type="EMBL" id="AOS97616.1"/>
    </source>
</evidence>
<dbReference type="OrthoDB" id="9795405at2"/>